<gene>
    <name evidence="2" type="ORF">PSDVSF_18020</name>
</gene>
<feature type="chain" id="PRO_5045469155" description="Lipoprotein" evidence="1">
    <location>
        <begin position="22"/>
        <end position="92"/>
    </location>
</feature>
<keyword evidence="1" id="KW-0732">Signal</keyword>
<evidence type="ECO:0000256" key="1">
    <source>
        <dbReference type="SAM" id="SignalP"/>
    </source>
</evidence>
<accession>A0ABM7P6K7</accession>
<feature type="signal peptide" evidence="1">
    <location>
        <begin position="1"/>
        <end position="21"/>
    </location>
</feature>
<dbReference type="RefSeq" id="WP_229590547.1">
    <property type="nucleotide sequence ID" value="NZ_AP024485.1"/>
</dbReference>
<proteinExistence type="predicted"/>
<dbReference type="EMBL" id="AP024485">
    <property type="protein sequence ID" value="BCS88560.1"/>
    <property type="molecule type" value="Genomic_DNA"/>
</dbReference>
<organism evidence="2 3">
    <name type="scientific">Pseudodesulfovibrio sediminis</name>
    <dbReference type="NCBI Taxonomy" id="2810563"/>
    <lineage>
        <taxon>Bacteria</taxon>
        <taxon>Pseudomonadati</taxon>
        <taxon>Thermodesulfobacteriota</taxon>
        <taxon>Desulfovibrionia</taxon>
        <taxon>Desulfovibrionales</taxon>
        <taxon>Desulfovibrionaceae</taxon>
    </lineage>
</organism>
<sequence>MRQLILSLCLAIGLAAALLLTGCSKPWTHPNYSGAAEDRQFKIDSLDCEVIAGKEFPIEKRKQNARFFECMAAKGWDYHPDGQGYQFQTKPR</sequence>
<protein>
    <recommendedName>
        <fullName evidence="4">Lipoprotein</fullName>
    </recommendedName>
</protein>
<dbReference type="Proteomes" id="UP001053296">
    <property type="component" value="Chromosome"/>
</dbReference>
<evidence type="ECO:0000313" key="2">
    <source>
        <dbReference type="EMBL" id="BCS88560.1"/>
    </source>
</evidence>
<evidence type="ECO:0008006" key="4">
    <source>
        <dbReference type="Google" id="ProtNLM"/>
    </source>
</evidence>
<keyword evidence="3" id="KW-1185">Reference proteome</keyword>
<dbReference type="PROSITE" id="PS51257">
    <property type="entry name" value="PROKAR_LIPOPROTEIN"/>
    <property type="match status" value="1"/>
</dbReference>
<name>A0ABM7P6K7_9BACT</name>
<evidence type="ECO:0000313" key="3">
    <source>
        <dbReference type="Proteomes" id="UP001053296"/>
    </source>
</evidence>
<reference evidence="2" key="1">
    <citation type="journal article" date="2022" name="Arch. Microbiol.">
        <title>Pseudodesulfovibrio sediminis sp. nov., a mesophilic and neutrophilic sulfate-reducing bacterium isolated from sediment of a brackish lake.</title>
        <authorList>
            <person name="Takahashi A."/>
            <person name="Kojima H."/>
            <person name="Watanabe M."/>
            <person name="Fukui M."/>
        </authorList>
    </citation>
    <scope>NUCLEOTIDE SEQUENCE</scope>
    <source>
        <strain evidence="2">SF6</strain>
    </source>
</reference>